<evidence type="ECO:0000313" key="3">
    <source>
        <dbReference type="Proteomes" id="UP000266841"/>
    </source>
</evidence>
<protein>
    <submittedName>
        <fullName evidence="2">Uncharacterized protein</fullName>
    </submittedName>
</protein>
<feature type="compositionally biased region" description="Polar residues" evidence="1">
    <location>
        <begin position="1"/>
        <end position="12"/>
    </location>
</feature>
<feature type="compositionally biased region" description="Basic and acidic residues" evidence="1">
    <location>
        <begin position="30"/>
        <end position="39"/>
    </location>
</feature>
<dbReference type="AlphaFoldDB" id="K0RL79"/>
<name>K0RL79_THAOC</name>
<comment type="caution">
    <text evidence="2">The sequence shown here is derived from an EMBL/GenBank/DDBJ whole genome shotgun (WGS) entry which is preliminary data.</text>
</comment>
<proteinExistence type="predicted"/>
<evidence type="ECO:0000313" key="2">
    <source>
        <dbReference type="EMBL" id="EJK53945.1"/>
    </source>
</evidence>
<accession>K0RL79</accession>
<dbReference type="EMBL" id="AGNL01036668">
    <property type="protein sequence ID" value="EJK53945.1"/>
    <property type="molecule type" value="Genomic_DNA"/>
</dbReference>
<keyword evidence="3" id="KW-1185">Reference proteome</keyword>
<evidence type="ECO:0000256" key="1">
    <source>
        <dbReference type="SAM" id="MobiDB-lite"/>
    </source>
</evidence>
<gene>
    <name evidence="2" type="ORF">THAOC_26518</name>
</gene>
<organism evidence="2 3">
    <name type="scientific">Thalassiosira oceanica</name>
    <name type="common">Marine diatom</name>
    <dbReference type="NCBI Taxonomy" id="159749"/>
    <lineage>
        <taxon>Eukaryota</taxon>
        <taxon>Sar</taxon>
        <taxon>Stramenopiles</taxon>
        <taxon>Ochrophyta</taxon>
        <taxon>Bacillariophyta</taxon>
        <taxon>Coscinodiscophyceae</taxon>
        <taxon>Thalassiosirophycidae</taxon>
        <taxon>Thalassiosirales</taxon>
        <taxon>Thalassiosiraceae</taxon>
        <taxon>Thalassiosira</taxon>
    </lineage>
</organism>
<feature type="non-terminal residue" evidence="2">
    <location>
        <position position="114"/>
    </location>
</feature>
<reference evidence="2 3" key="1">
    <citation type="journal article" date="2012" name="Genome Biol.">
        <title>Genome and low-iron response of an oceanic diatom adapted to chronic iron limitation.</title>
        <authorList>
            <person name="Lommer M."/>
            <person name="Specht M."/>
            <person name="Roy A.S."/>
            <person name="Kraemer L."/>
            <person name="Andreson R."/>
            <person name="Gutowska M.A."/>
            <person name="Wolf J."/>
            <person name="Bergner S.V."/>
            <person name="Schilhabel M.B."/>
            <person name="Klostermeier U.C."/>
            <person name="Beiko R.G."/>
            <person name="Rosenstiel P."/>
            <person name="Hippler M."/>
            <person name="Laroche J."/>
        </authorList>
    </citation>
    <scope>NUCLEOTIDE SEQUENCE [LARGE SCALE GENOMIC DNA]</scope>
    <source>
        <strain evidence="2 3">CCMP1005</strain>
    </source>
</reference>
<sequence>MKNQARNIAQHQSTTGDSDSPDDSAAVQEESNRICEPFRKETSSLRVTLAALENMLPSPHREIVPGEHSMPRNDLRDELRLNGRANCPSLRHPAASDVLDLVQVDRRAYERVIP</sequence>
<dbReference type="Proteomes" id="UP000266841">
    <property type="component" value="Unassembled WGS sequence"/>
</dbReference>
<feature type="region of interest" description="Disordered" evidence="1">
    <location>
        <begin position="1"/>
        <end position="39"/>
    </location>
</feature>